<comment type="catalytic activity">
    <reaction evidence="11">
        <text>ATP + H2O = ADP + phosphate + H(+)</text>
        <dbReference type="Rhea" id="RHEA:13065"/>
        <dbReference type="ChEBI" id="CHEBI:15377"/>
        <dbReference type="ChEBI" id="CHEBI:15378"/>
        <dbReference type="ChEBI" id="CHEBI:30616"/>
        <dbReference type="ChEBI" id="CHEBI:43474"/>
        <dbReference type="ChEBI" id="CHEBI:456216"/>
    </reaction>
    <physiologicalReaction direction="left-to-right" evidence="11">
        <dbReference type="Rhea" id="RHEA:13066"/>
    </physiologicalReaction>
</comment>
<name>A0A1Y2BL26_9TREE</name>
<evidence type="ECO:0000256" key="12">
    <source>
        <dbReference type="RuleBase" id="RU003651"/>
    </source>
</evidence>
<keyword evidence="9" id="KW-0496">Mitochondrion</keyword>
<dbReference type="InterPro" id="IPR050747">
    <property type="entry name" value="Mitochondrial_chaperone_BCS1"/>
</dbReference>
<dbReference type="FunFam" id="3.40.50.300:FF:000768">
    <property type="entry name" value="Probable mitochondrial chaperone bcs1"/>
    <property type="match status" value="1"/>
</dbReference>
<evidence type="ECO:0000256" key="8">
    <source>
        <dbReference type="ARBA" id="ARBA00022989"/>
    </source>
</evidence>
<dbReference type="SUPFAM" id="SSF52540">
    <property type="entry name" value="P-loop containing nucleoside triphosphate hydrolases"/>
    <property type="match status" value="1"/>
</dbReference>
<evidence type="ECO:0000256" key="9">
    <source>
        <dbReference type="ARBA" id="ARBA00023128"/>
    </source>
</evidence>
<dbReference type="EMBL" id="MCFC01000002">
    <property type="protein sequence ID" value="ORY34795.1"/>
    <property type="molecule type" value="Genomic_DNA"/>
</dbReference>
<proteinExistence type="inferred from homology"/>
<keyword evidence="7 12" id="KW-0067">ATP-binding</keyword>
<dbReference type="GO" id="GO:0034551">
    <property type="term" value="P:mitochondrial respiratory chain complex III assembly"/>
    <property type="evidence" value="ECO:0007669"/>
    <property type="project" value="UniProtKB-ARBA"/>
</dbReference>
<feature type="region of interest" description="Disordered" evidence="13">
    <location>
        <begin position="1"/>
        <end position="40"/>
    </location>
</feature>
<evidence type="ECO:0000256" key="4">
    <source>
        <dbReference type="ARBA" id="ARBA00022741"/>
    </source>
</evidence>
<dbReference type="GO" id="GO:0005743">
    <property type="term" value="C:mitochondrial inner membrane"/>
    <property type="evidence" value="ECO:0007669"/>
    <property type="project" value="UniProtKB-SubCell"/>
</dbReference>
<keyword evidence="6" id="KW-0378">Hydrolase</keyword>
<dbReference type="AlphaFoldDB" id="A0A1Y2BL26"/>
<evidence type="ECO:0000256" key="6">
    <source>
        <dbReference type="ARBA" id="ARBA00022801"/>
    </source>
</evidence>
<keyword evidence="5" id="KW-0999">Mitochondrion inner membrane</keyword>
<feature type="domain" description="BCS1 N-terminal" evidence="15">
    <location>
        <begin position="63"/>
        <end position="244"/>
    </location>
</feature>
<dbReference type="PROSITE" id="PS00674">
    <property type="entry name" value="AAA"/>
    <property type="match status" value="1"/>
</dbReference>
<dbReference type="SMART" id="SM01024">
    <property type="entry name" value="BCS1_N"/>
    <property type="match status" value="1"/>
</dbReference>
<keyword evidence="10" id="KW-0472">Membrane</keyword>
<evidence type="ECO:0000313" key="17">
    <source>
        <dbReference type="Proteomes" id="UP000193986"/>
    </source>
</evidence>
<dbReference type="Pfam" id="PF00004">
    <property type="entry name" value="AAA"/>
    <property type="match status" value="1"/>
</dbReference>
<dbReference type="InParanoid" id="A0A1Y2BL26"/>
<comment type="subcellular location">
    <subcellularLocation>
        <location evidence="1">Mitochondrion inner membrane</location>
        <topology evidence="1">Single-pass membrane protein</topology>
    </subcellularLocation>
</comment>
<dbReference type="SMART" id="SM00382">
    <property type="entry name" value="AAA"/>
    <property type="match status" value="1"/>
</dbReference>
<dbReference type="InterPro" id="IPR003593">
    <property type="entry name" value="AAA+_ATPase"/>
</dbReference>
<comment type="caution">
    <text evidence="16">The sequence shown here is derived from an EMBL/GenBank/DDBJ whole genome shotgun (WGS) entry which is preliminary data.</text>
</comment>
<organism evidence="16 17">
    <name type="scientific">Naematelia encephala</name>
    <dbReference type="NCBI Taxonomy" id="71784"/>
    <lineage>
        <taxon>Eukaryota</taxon>
        <taxon>Fungi</taxon>
        <taxon>Dikarya</taxon>
        <taxon>Basidiomycota</taxon>
        <taxon>Agaricomycotina</taxon>
        <taxon>Tremellomycetes</taxon>
        <taxon>Tremellales</taxon>
        <taxon>Naemateliaceae</taxon>
        <taxon>Naematelia</taxon>
    </lineage>
</organism>
<evidence type="ECO:0000313" key="16">
    <source>
        <dbReference type="EMBL" id="ORY34795.1"/>
    </source>
</evidence>
<dbReference type="GO" id="GO:0016887">
    <property type="term" value="F:ATP hydrolysis activity"/>
    <property type="evidence" value="ECO:0007669"/>
    <property type="project" value="InterPro"/>
</dbReference>
<protein>
    <submittedName>
        <fullName evidence="16">Putative mitochondrial inner membrane protein</fullName>
    </submittedName>
</protein>
<dbReference type="CDD" id="cd19510">
    <property type="entry name" value="RecA-like_BCS1"/>
    <property type="match status" value="1"/>
</dbReference>
<comment type="similarity">
    <text evidence="2">Belongs to the AAA ATPase family. BCS1 subfamily.</text>
</comment>
<dbReference type="OrthoDB" id="10251412at2759"/>
<evidence type="ECO:0000259" key="15">
    <source>
        <dbReference type="SMART" id="SM01024"/>
    </source>
</evidence>
<evidence type="ECO:0000256" key="3">
    <source>
        <dbReference type="ARBA" id="ARBA00022692"/>
    </source>
</evidence>
<dbReference type="Gene3D" id="3.40.50.300">
    <property type="entry name" value="P-loop containing nucleotide triphosphate hydrolases"/>
    <property type="match status" value="1"/>
</dbReference>
<keyword evidence="8" id="KW-1133">Transmembrane helix</keyword>
<feature type="compositionally biased region" description="Low complexity" evidence="13">
    <location>
        <begin position="1"/>
        <end position="10"/>
    </location>
</feature>
<sequence length="493" mass="53944">MFRQRPAAPAERPPDAGPSSLDGGGIPSEGSSSTLPVQDTQSESFLSKIMADNPYFSAGAGLMGIGVALTALRRASTLGTTFAQRRLLVTLEIPSKDRSYPWFLEWMAAHAPQPGSGKGKGRMGFTSHELAVETSYKQHEGGSGEAIFNLVPGPGTHYFKYGGAWFQVKRERDAKLMDLHSGSPWETLTLTTLSRDRGLFPQLLAEARELAEQSTEGKTVVYTAWGVEWRPFGKPRRRREMGSVVLAKGAAERVEEDLKGFLGRAKWYAERGIPYRRGYLLHGPPGSGKTSFIQALAGAVGYNICLLNLAERGLTDDKLNHLLGLVPERSFVLLEDVDSAFSRRVQTTEDGYKSSVTFSGLLNALDGVASSEERIIFMTTNHVSRLDPALIRPGRVDVHELLGDAAPEQARRLFVKFYGRSGFNDVQSGEKEPEPETDDIQRMGDEVEQILEEEASQGRSVSMASLQGLFIRSGAEEAVESVRGLCTSRTSPE</sequence>
<feature type="compositionally biased region" description="Polar residues" evidence="13">
    <location>
        <begin position="29"/>
        <end position="40"/>
    </location>
</feature>
<evidence type="ECO:0000256" key="7">
    <source>
        <dbReference type="ARBA" id="ARBA00022840"/>
    </source>
</evidence>
<keyword evidence="17" id="KW-1185">Reference proteome</keyword>
<keyword evidence="4 12" id="KW-0547">Nucleotide-binding</keyword>
<dbReference type="InterPro" id="IPR057495">
    <property type="entry name" value="AAA_lid_BCS1"/>
</dbReference>
<evidence type="ECO:0000256" key="10">
    <source>
        <dbReference type="ARBA" id="ARBA00023136"/>
    </source>
</evidence>
<accession>A0A1Y2BL26</accession>
<evidence type="ECO:0000256" key="5">
    <source>
        <dbReference type="ARBA" id="ARBA00022792"/>
    </source>
</evidence>
<evidence type="ECO:0000256" key="1">
    <source>
        <dbReference type="ARBA" id="ARBA00004434"/>
    </source>
</evidence>
<dbReference type="PANTHER" id="PTHR23070">
    <property type="entry name" value="BCS1 AAA-TYPE ATPASE"/>
    <property type="match status" value="1"/>
</dbReference>
<dbReference type="Pfam" id="PF08740">
    <property type="entry name" value="BCS1_N"/>
    <property type="match status" value="1"/>
</dbReference>
<feature type="domain" description="AAA+ ATPase" evidence="14">
    <location>
        <begin position="275"/>
        <end position="406"/>
    </location>
</feature>
<dbReference type="Proteomes" id="UP000193986">
    <property type="component" value="Unassembled WGS sequence"/>
</dbReference>
<evidence type="ECO:0000256" key="11">
    <source>
        <dbReference type="ARBA" id="ARBA00048778"/>
    </source>
</evidence>
<dbReference type="InterPro" id="IPR003959">
    <property type="entry name" value="ATPase_AAA_core"/>
</dbReference>
<reference evidence="16 17" key="1">
    <citation type="submission" date="2016-07" db="EMBL/GenBank/DDBJ databases">
        <title>Pervasive Adenine N6-methylation of Active Genes in Fungi.</title>
        <authorList>
            <consortium name="DOE Joint Genome Institute"/>
            <person name="Mondo S.J."/>
            <person name="Dannebaum R.O."/>
            <person name="Kuo R.C."/>
            <person name="Labutti K."/>
            <person name="Haridas S."/>
            <person name="Kuo A."/>
            <person name="Salamov A."/>
            <person name="Ahrendt S.R."/>
            <person name="Lipzen A."/>
            <person name="Sullivan W."/>
            <person name="Andreopoulos W.B."/>
            <person name="Clum A."/>
            <person name="Lindquist E."/>
            <person name="Daum C."/>
            <person name="Ramamoorthy G.K."/>
            <person name="Gryganskyi A."/>
            <person name="Culley D."/>
            <person name="Magnuson J.K."/>
            <person name="James T.Y."/>
            <person name="O'Malley M.A."/>
            <person name="Stajich J.E."/>
            <person name="Spatafora J.W."/>
            <person name="Visel A."/>
            <person name="Grigoriev I.V."/>
        </authorList>
    </citation>
    <scope>NUCLEOTIDE SEQUENCE [LARGE SCALE GENOMIC DNA]</scope>
    <source>
        <strain evidence="16 17">68-887.2</strain>
    </source>
</reference>
<dbReference type="FunCoup" id="A0A1Y2BL26">
    <property type="interactions" value="134"/>
</dbReference>
<evidence type="ECO:0000259" key="14">
    <source>
        <dbReference type="SMART" id="SM00382"/>
    </source>
</evidence>
<dbReference type="STRING" id="71784.A0A1Y2BL26"/>
<dbReference type="Pfam" id="PF25426">
    <property type="entry name" value="AAA_lid_BCS1"/>
    <property type="match status" value="1"/>
</dbReference>
<keyword evidence="3" id="KW-0812">Transmembrane</keyword>
<evidence type="ECO:0000256" key="13">
    <source>
        <dbReference type="SAM" id="MobiDB-lite"/>
    </source>
</evidence>
<gene>
    <name evidence="16" type="ORF">BCR39DRAFT_514817</name>
</gene>
<dbReference type="GO" id="GO:0005524">
    <property type="term" value="F:ATP binding"/>
    <property type="evidence" value="ECO:0007669"/>
    <property type="project" value="UniProtKB-KW"/>
</dbReference>
<dbReference type="InterPro" id="IPR027417">
    <property type="entry name" value="P-loop_NTPase"/>
</dbReference>
<evidence type="ECO:0000256" key="2">
    <source>
        <dbReference type="ARBA" id="ARBA00007448"/>
    </source>
</evidence>
<dbReference type="InterPro" id="IPR014851">
    <property type="entry name" value="BCS1_N"/>
</dbReference>
<dbReference type="InterPro" id="IPR003960">
    <property type="entry name" value="ATPase_AAA_CS"/>
</dbReference>